<dbReference type="AlphaFoldDB" id="A0A813G2Z8"/>
<feature type="non-terminal residue" evidence="1">
    <location>
        <position position="125"/>
    </location>
</feature>
<comment type="caution">
    <text evidence="1">The sequence shown here is derived from an EMBL/GenBank/DDBJ whole genome shotgun (WGS) entry which is preliminary data.</text>
</comment>
<keyword evidence="2" id="KW-1185">Reference proteome</keyword>
<proteinExistence type="predicted"/>
<accession>A0A813G2Z8</accession>
<organism evidence="1 2">
    <name type="scientific">Polarella glacialis</name>
    <name type="common">Dinoflagellate</name>
    <dbReference type="NCBI Taxonomy" id="89957"/>
    <lineage>
        <taxon>Eukaryota</taxon>
        <taxon>Sar</taxon>
        <taxon>Alveolata</taxon>
        <taxon>Dinophyceae</taxon>
        <taxon>Suessiales</taxon>
        <taxon>Suessiaceae</taxon>
        <taxon>Polarella</taxon>
    </lineage>
</organism>
<evidence type="ECO:0000313" key="1">
    <source>
        <dbReference type="EMBL" id="CAE8619248.1"/>
    </source>
</evidence>
<gene>
    <name evidence="1" type="ORF">PGLA1383_LOCUS36840</name>
</gene>
<name>A0A813G2Z8_POLGL</name>
<sequence length="125" mass="13158">FALFVTPRDSCVLVDGNRLFQTHPQSYLTAWRCSAAGRSGFGAEAKESGVWSYSGATAVVRCSFSGQPPPEDEPIELSLTASSASMAAAGWVIEGIAACPWRPVIRPYLPASSLVPSFGSSSPFA</sequence>
<dbReference type="Proteomes" id="UP000654075">
    <property type="component" value="Unassembled WGS sequence"/>
</dbReference>
<evidence type="ECO:0000313" key="2">
    <source>
        <dbReference type="Proteomes" id="UP000654075"/>
    </source>
</evidence>
<feature type="non-terminal residue" evidence="1">
    <location>
        <position position="1"/>
    </location>
</feature>
<dbReference type="EMBL" id="CAJNNV010026910">
    <property type="protein sequence ID" value="CAE8619248.1"/>
    <property type="molecule type" value="Genomic_DNA"/>
</dbReference>
<dbReference type="OrthoDB" id="2526284at2759"/>
<reference evidence="1" key="1">
    <citation type="submission" date="2021-02" db="EMBL/GenBank/DDBJ databases">
        <authorList>
            <person name="Dougan E. K."/>
            <person name="Rhodes N."/>
            <person name="Thang M."/>
            <person name="Chan C."/>
        </authorList>
    </citation>
    <scope>NUCLEOTIDE SEQUENCE</scope>
</reference>
<protein>
    <submittedName>
        <fullName evidence="1">Uncharacterized protein</fullName>
    </submittedName>
</protein>